<dbReference type="AlphaFoldDB" id="A0A1E3HNW2"/>
<proteinExistence type="predicted"/>
<accession>A0A1E3HNW2</accession>
<dbReference type="RefSeq" id="XP_018993263.1">
    <property type="nucleotide sequence ID" value="XM_019139320.1"/>
</dbReference>
<evidence type="ECO:0000313" key="3">
    <source>
        <dbReference type="Proteomes" id="UP000094065"/>
    </source>
</evidence>
<gene>
    <name evidence="2" type="ORF">L202_05111</name>
</gene>
<dbReference type="Proteomes" id="UP000094065">
    <property type="component" value="Unassembled WGS sequence"/>
</dbReference>
<sequence length="188" mass="21434">MSESDYDGEEISFIEAASILLSAPGWHRKTRKDLDEAETARTSCKTDLEAKKTYASDLDTQINLAKERINEFPSQDSEMPGVSNPDRTTHGNASKSRSRRLAPRIPWNPLERYISSPYRHEETEIMLEESIRDMDYLRAQHMEQDSGVGDRLHELSQLWTQLKWLEGNSQVSIGTTEAGFTEKEAKQG</sequence>
<name>A0A1E3HNW2_9TREE</name>
<dbReference type="GeneID" id="30156420"/>
<comment type="caution">
    <text evidence="2">The sequence shown here is derived from an EMBL/GenBank/DDBJ whole genome shotgun (WGS) entry which is preliminary data.</text>
</comment>
<evidence type="ECO:0000313" key="2">
    <source>
        <dbReference type="EMBL" id="ODN78027.1"/>
    </source>
</evidence>
<feature type="region of interest" description="Disordered" evidence="1">
    <location>
        <begin position="70"/>
        <end position="102"/>
    </location>
</feature>
<protein>
    <submittedName>
        <fullName evidence="2">Uncharacterized protein</fullName>
    </submittedName>
</protein>
<keyword evidence="3" id="KW-1185">Reference proteome</keyword>
<reference evidence="2 3" key="1">
    <citation type="submission" date="2016-06" db="EMBL/GenBank/DDBJ databases">
        <title>Evolution of pathogenesis and genome organization in the Tremellales.</title>
        <authorList>
            <person name="Cuomo C."/>
            <person name="Litvintseva A."/>
            <person name="Heitman J."/>
            <person name="Chen Y."/>
            <person name="Sun S."/>
            <person name="Springer D."/>
            <person name="Dromer F."/>
            <person name="Young S."/>
            <person name="Zeng Q."/>
            <person name="Chapman S."/>
            <person name="Gujja S."/>
            <person name="Saif S."/>
            <person name="Birren B."/>
        </authorList>
    </citation>
    <scope>NUCLEOTIDE SEQUENCE [LARGE SCALE GENOMIC DNA]</scope>
    <source>
        <strain evidence="2 3">CBS 6039</strain>
    </source>
</reference>
<evidence type="ECO:0000256" key="1">
    <source>
        <dbReference type="SAM" id="MobiDB-lite"/>
    </source>
</evidence>
<organism evidence="2 3">
    <name type="scientific">Cryptococcus amylolentus CBS 6039</name>
    <dbReference type="NCBI Taxonomy" id="1295533"/>
    <lineage>
        <taxon>Eukaryota</taxon>
        <taxon>Fungi</taxon>
        <taxon>Dikarya</taxon>
        <taxon>Basidiomycota</taxon>
        <taxon>Agaricomycotina</taxon>
        <taxon>Tremellomycetes</taxon>
        <taxon>Tremellales</taxon>
        <taxon>Cryptococcaceae</taxon>
        <taxon>Cryptococcus</taxon>
    </lineage>
</organism>
<dbReference type="EMBL" id="AWGJ01000007">
    <property type="protein sequence ID" value="ODN78027.1"/>
    <property type="molecule type" value="Genomic_DNA"/>
</dbReference>